<feature type="chain" id="PRO_5017609317" evidence="1">
    <location>
        <begin position="27"/>
        <end position="582"/>
    </location>
</feature>
<dbReference type="PANTHER" id="PTHR21666">
    <property type="entry name" value="PEPTIDASE-RELATED"/>
    <property type="match status" value="1"/>
</dbReference>
<dbReference type="AlphaFoldDB" id="A0A3E4Q6L7"/>
<dbReference type="Proteomes" id="UP000260874">
    <property type="component" value="Unassembled WGS sequence"/>
</dbReference>
<dbReference type="PANTHER" id="PTHR21666:SF285">
    <property type="entry name" value="M23 FAMILY METALLOPEPTIDASE"/>
    <property type="match status" value="1"/>
</dbReference>
<organism evidence="2 3">
    <name type="scientific">Bacteroides uniformis</name>
    <dbReference type="NCBI Taxonomy" id="820"/>
    <lineage>
        <taxon>Bacteria</taxon>
        <taxon>Pseudomonadati</taxon>
        <taxon>Bacteroidota</taxon>
        <taxon>Bacteroidia</taxon>
        <taxon>Bacteroidales</taxon>
        <taxon>Bacteroidaceae</taxon>
        <taxon>Bacteroides</taxon>
    </lineage>
</organism>
<proteinExistence type="predicted"/>
<name>A0A3E4Q6L7_BACUN</name>
<dbReference type="EMBL" id="QSRB01000001">
    <property type="protein sequence ID" value="RGK88084.1"/>
    <property type="molecule type" value="Genomic_DNA"/>
</dbReference>
<feature type="signal peptide" evidence="1">
    <location>
        <begin position="1"/>
        <end position="26"/>
    </location>
</feature>
<keyword evidence="1" id="KW-0732">Signal</keyword>
<evidence type="ECO:0000313" key="2">
    <source>
        <dbReference type="EMBL" id="RGK88084.1"/>
    </source>
</evidence>
<dbReference type="CDD" id="cd12797">
    <property type="entry name" value="M23_peptidase"/>
    <property type="match status" value="1"/>
</dbReference>
<reference evidence="2 3" key="1">
    <citation type="submission" date="2018-08" db="EMBL/GenBank/DDBJ databases">
        <title>A genome reference for cultivated species of the human gut microbiota.</title>
        <authorList>
            <person name="Zou Y."/>
            <person name="Xue W."/>
            <person name="Luo G."/>
        </authorList>
    </citation>
    <scope>NUCLEOTIDE SEQUENCE [LARGE SCALE GENOMIC DNA]</scope>
    <source>
        <strain evidence="2 3">TF09-22</strain>
    </source>
</reference>
<comment type="caution">
    <text evidence="2">The sequence shown here is derived from an EMBL/GenBank/DDBJ whole genome shotgun (WGS) entry which is preliminary data.</text>
</comment>
<evidence type="ECO:0000256" key="1">
    <source>
        <dbReference type="SAM" id="SignalP"/>
    </source>
</evidence>
<dbReference type="Gene3D" id="2.70.70.10">
    <property type="entry name" value="Glucose Permease (Domain IIA)"/>
    <property type="match status" value="1"/>
</dbReference>
<dbReference type="InterPro" id="IPR011055">
    <property type="entry name" value="Dup_hybrid_motif"/>
</dbReference>
<dbReference type="SUPFAM" id="SSF51261">
    <property type="entry name" value="Duplicated hybrid motif"/>
    <property type="match status" value="2"/>
</dbReference>
<protein>
    <submittedName>
        <fullName evidence="2">M23 family peptidase</fullName>
    </submittedName>
</protein>
<evidence type="ECO:0000313" key="3">
    <source>
        <dbReference type="Proteomes" id="UP000260874"/>
    </source>
</evidence>
<accession>A0A3E4Q6L7</accession>
<dbReference type="GO" id="GO:0004222">
    <property type="term" value="F:metalloendopeptidase activity"/>
    <property type="evidence" value="ECO:0007669"/>
    <property type="project" value="TreeGrafter"/>
</dbReference>
<dbReference type="InterPro" id="IPR050570">
    <property type="entry name" value="Cell_wall_metabolism_enzyme"/>
</dbReference>
<sequence>MTVQNMKYSIFFSLLFFIGSVQSGYAQETDTDKPSFIPPFDFPIIFSGNFGEIRANHFHGGLDFKTGGAIGKPVRALADGYISRIRVTHGSGYVLDVVYDNGYTAIYRHLSAFVGEVAKRVKALQYEKESWEVEIIPEPAPVSDEGDDRDRGSNNLGVHILGEYPVKAGQIIALSGNTGYSFGPHLHLDMIETATDEYIDPLPFFMDKVKDKTAPRAEGIMLFPQPGKGVVEGKQTRRAFPAHPTKPITAWGLIGAGIRAYDYMDGVQNKYGVKTVILEVDGEEVFRSTVDRFAYEENRYINSWTHGQYMKSFIEPGNHLRMLHASNGNRGLVDINEERPYRFVYTLSDALGNTSKVCFTVQGQKTTIAPVEHREKYALKWDKVNYLQEPGLELVIPKGMLCDNVLLNYSVRADSGDIAFTYQLNDTRIPMHDACDLRIGLRRRPVEDMTKYYVAGVTARGGKYRIGGKYEDGVMKVRIRDLGTYTVAVDTVPPVITPVNQAQWGRTGKIIFKAKDKETGINTYRGTIDGKYALFGKPNSISGNLVCELDPKHVEKGGKHVVEMTVTDGCGNCTTEQFEFVW</sequence>
<gene>
    <name evidence="2" type="ORF">DXC91_00485</name>
</gene>